<dbReference type="OrthoDB" id="186625at2759"/>
<keyword evidence="5" id="KW-1185">Reference proteome</keyword>
<feature type="signal peptide" evidence="2">
    <location>
        <begin position="1"/>
        <end position="22"/>
    </location>
</feature>
<gene>
    <name evidence="4" type="ORF">SNEC2469_LOCUS15840</name>
</gene>
<dbReference type="InterPro" id="IPR018247">
    <property type="entry name" value="EF_Hand_1_Ca_BS"/>
</dbReference>
<reference evidence="4" key="1">
    <citation type="submission" date="2021-02" db="EMBL/GenBank/DDBJ databases">
        <authorList>
            <person name="Dougan E. K."/>
            <person name="Rhodes N."/>
            <person name="Thang M."/>
            <person name="Chan C."/>
        </authorList>
    </citation>
    <scope>NUCLEOTIDE SEQUENCE</scope>
</reference>
<keyword evidence="2" id="KW-0732">Signal</keyword>
<sequence>MKTVTTLGIGALSLAVAASASAGITSVGPDVIVGDLPNVSNYNAVGGMNAYSVGTTSCNIGDEELLWISNINQHPVIGQNLYRYHNGVMMQVGQSWLKHGFFALSGSLCDSCQGTAGSTLGVGCSDPYGSGLNGSQGGLGPRFEVNAYTGAYPYPFSNPQGSSGNSIFKRLQVPLVDVLPSEVPGAIFYIEGQYVTPDDAAAQNHYNNASYRRVNMSSNGNITITGSFQTVREQPAIMAWAAVDPDATVVPMDVQNEGRFHLGTKVIDNGDGTWTYHYAVHNLNSDRSIGSVSVNIPNGVNVTDIGFHDVHYHSGEPFDGTDWPGAVSGGTLTWATDSFAQNANANAIRWGTMYNFWYTADAAPELTSANFGLFKPGGIGSVDSIRGRVPTPMGASICLGDCDGSGTIDFNDLVEMLFAFGPNSGDACDTDESGAVDFNDLVATLFLFGPCN</sequence>
<evidence type="ECO:0000259" key="3">
    <source>
        <dbReference type="PROSITE" id="PS50222"/>
    </source>
</evidence>
<proteinExistence type="predicted"/>
<dbReference type="EMBL" id="CAJNJA010025808">
    <property type="protein sequence ID" value="CAE7549808.1"/>
    <property type="molecule type" value="Genomic_DNA"/>
</dbReference>
<dbReference type="PROSITE" id="PS00018">
    <property type="entry name" value="EF_HAND_1"/>
    <property type="match status" value="2"/>
</dbReference>
<feature type="domain" description="EF-hand" evidence="3">
    <location>
        <begin position="401"/>
        <end position="423"/>
    </location>
</feature>
<dbReference type="SUPFAM" id="SSF47473">
    <property type="entry name" value="EF-hand"/>
    <property type="match status" value="1"/>
</dbReference>
<dbReference type="PROSITE" id="PS50222">
    <property type="entry name" value="EF_HAND_2"/>
    <property type="match status" value="1"/>
</dbReference>
<name>A0A812U2Z1_9DINO</name>
<dbReference type="GO" id="GO:0005509">
    <property type="term" value="F:calcium ion binding"/>
    <property type="evidence" value="ECO:0007669"/>
    <property type="project" value="InterPro"/>
</dbReference>
<dbReference type="Proteomes" id="UP000601435">
    <property type="component" value="Unassembled WGS sequence"/>
</dbReference>
<dbReference type="InterPro" id="IPR011992">
    <property type="entry name" value="EF-hand-dom_pair"/>
</dbReference>
<dbReference type="AlphaFoldDB" id="A0A812U2Z1"/>
<evidence type="ECO:0000256" key="2">
    <source>
        <dbReference type="SAM" id="SignalP"/>
    </source>
</evidence>
<feature type="chain" id="PRO_5032544695" description="EF-hand domain-containing protein" evidence="2">
    <location>
        <begin position="23"/>
        <end position="452"/>
    </location>
</feature>
<protein>
    <recommendedName>
        <fullName evidence="3">EF-hand domain-containing protein</fullName>
    </recommendedName>
</protein>
<organism evidence="4 5">
    <name type="scientific">Symbiodinium necroappetens</name>
    <dbReference type="NCBI Taxonomy" id="1628268"/>
    <lineage>
        <taxon>Eukaryota</taxon>
        <taxon>Sar</taxon>
        <taxon>Alveolata</taxon>
        <taxon>Dinophyceae</taxon>
        <taxon>Suessiales</taxon>
        <taxon>Symbiodiniaceae</taxon>
        <taxon>Symbiodinium</taxon>
    </lineage>
</organism>
<keyword evidence="1" id="KW-0106">Calcium</keyword>
<evidence type="ECO:0000256" key="1">
    <source>
        <dbReference type="ARBA" id="ARBA00022837"/>
    </source>
</evidence>
<evidence type="ECO:0000313" key="4">
    <source>
        <dbReference type="EMBL" id="CAE7549808.1"/>
    </source>
</evidence>
<evidence type="ECO:0000313" key="5">
    <source>
        <dbReference type="Proteomes" id="UP000601435"/>
    </source>
</evidence>
<accession>A0A812U2Z1</accession>
<comment type="caution">
    <text evidence="4">The sequence shown here is derived from an EMBL/GenBank/DDBJ whole genome shotgun (WGS) entry which is preliminary data.</text>
</comment>
<dbReference type="InterPro" id="IPR002048">
    <property type="entry name" value="EF_hand_dom"/>
</dbReference>